<dbReference type="Proteomes" id="UP000244729">
    <property type="component" value="Chromosome"/>
</dbReference>
<evidence type="ECO:0000313" key="2">
    <source>
        <dbReference type="EMBL" id="AWB96279.1"/>
    </source>
</evidence>
<keyword evidence="3" id="KW-1185">Reference proteome</keyword>
<dbReference type="AlphaFoldDB" id="A0A2S0WY49"/>
<evidence type="ECO:0000313" key="3">
    <source>
        <dbReference type="Proteomes" id="UP000244729"/>
    </source>
</evidence>
<protein>
    <submittedName>
        <fullName evidence="2">Uncharacterized protein</fullName>
    </submittedName>
</protein>
<proteinExistence type="predicted"/>
<accession>A0A2S0WY49</accession>
<sequence length="84" mass="8499">MLALFTLLLVYLFTVLGAGSAVTIARFGGLACLASIAAVVLGFAGSAWIRRSRGAAVALTAVTLLLAGVTVTGTFVLVTQLMQA</sequence>
<feature type="transmembrane region" description="Helical" evidence="1">
    <location>
        <begin position="56"/>
        <end position="78"/>
    </location>
</feature>
<evidence type="ECO:0000256" key="1">
    <source>
        <dbReference type="SAM" id="Phobius"/>
    </source>
</evidence>
<name>A0A2S0WY49_9MICO</name>
<keyword evidence="1" id="KW-1133">Transmembrane helix</keyword>
<keyword evidence="1" id="KW-0812">Transmembrane</keyword>
<reference evidence="2 3" key="1">
    <citation type="submission" date="2018-04" db="EMBL/GenBank/DDBJ databases">
        <authorList>
            <person name="Li J."/>
        </authorList>
    </citation>
    <scope>NUCLEOTIDE SEQUENCE [LARGE SCALE GENOMIC DNA]</scope>
    <source>
        <strain evidence="3">30A</strain>
    </source>
</reference>
<dbReference type="KEGG" id="agm:DCE93_11980"/>
<feature type="transmembrane region" description="Helical" evidence="1">
    <location>
        <begin position="27"/>
        <end position="49"/>
    </location>
</feature>
<dbReference type="EMBL" id="CP028913">
    <property type="protein sequence ID" value="AWB96279.1"/>
    <property type="molecule type" value="Genomic_DNA"/>
</dbReference>
<gene>
    <name evidence="2" type="ORF">DCE93_11980</name>
</gene>
<keyword evidence="1" id="KW-0472">Membrane</keyword>
<organism evidence="2 3">
    <name type="scientific">Agromyces badenianii</name>
    <dbReference type="NCBI Taxonomy" id="2080742"/>
    <lineage>
        <taxon>Bacteria</taxon>
        <taxon>Bacillati</taxon>
        <taxon>Actinomycetota</taxon>
        <taxon>Actinomycetes</taxon>
        <taxon>Micrococcales</taxon>
        <taxon>Microbacteriaceae</taxon>
        <taxon>Agromyces</taxon>
    </lineage>
</organism>